<feature type="region of interest" description="Disordered" evidence="1">
    <location>
        <begin position="159"/>
        <end position="230"/>
    </location>
</feature>
<feature type="signal peptide" evidence="2">
    <location>
        <begin position="1"/>
        <end position="20"/>
    </location>
</feature>
<dbReference type="STRING" id="756272.Plabr_1810"/>
<feature type="region of interest" description="Disordered" evidence="1">
    <location>
        <begin position="25"/>
        <end position="74"/>
    </location>
</feature>
<dbReference type="AlphaFoldDB" id="F0SG78"/>
<dbReference type="HOGENOM" id="CLU_1204074_0_0_0"/>
<evidence type="ECO:0000256" key="2">
    <source>
        <dbReference type="SAM" id="SignalP"/>
    </source>
</evidence>
<proteinExistence type="predicted"/>
<feature type="chain" id="PRO_5003260444" description="DUF5666 domain-containing protein" evidence="2">
    <location>
        <begin position="21"/>
        <end position="230"/>
    </location>
</feature>
<sequence>MKSPSIFKGLAALAVTGMFAAGCADPLPPDPRAEQTTMENPGLDKESETEAEMERISELKTDPDEAVADSTAGTTNFEGVVTEVQATAVTLRQGEDKPQTFAVSPEVIVRRGEESKSGSAPLSSIEPGQRVELAAEREDAENTTIYVVQKITVLAEAEKKMDEAEKQNEPKTTPPEEPKAEENKPEAEKAEAAKTDAENSTEEKSGDNNADSEKPESETADDSKETDENN</sequence>
<dbReference type="Proteomes" id="UP000006860">
    <property type="component" value="Chromosome"/>
</dbReference>
<feature type="compositionally biased region" description="Basic and acidic residues" evidence="1">
    <location>
        <begin position="42"/>
        <end position="63"/>
    </location>
</feature>
<keyword evidence="4" id="KW-1185">Reference proteome</keyword>
<dbReference type="RefSeq" id="WP_013628147.1">
    <property type="nucleotide sequence ID" value="NC_015174.1"/>
</dbReference>
<dbReference type="KEGG" id="pbs:Plabr_1810"/>
<evidence type="ECO:0000256" key="1">
    <source>
        <dbReference type="SAM" id="MobiDB-lite"/>
    </source>
</evidence>
<accession>F0SG78</accession>
<organism evidence="3 4">
    <name type="scientific">Rubinisphaera brasiliensis (strain ATCC 49424 / DSM 5305 / JCM 21570 / IAM 15109 / NBRC 103401 / IFAM 1448)</name>
    <name type="common">Planctomyces brasiliensis</name>
    <dbReference type="NCBI Taxonomy" id="756272"/>
    <lineage>
        <taxon>Bacteria</taxon>
        <taxon>Pseudomonadati</taxon>
        <taxon>Planctomycetota</taxon>
        <taxon>Planctomycetia</taxon>
        <taxon>Planctomycetales</taxon>
        <taxon>Planctomycetaceae</taxon>
        <taxon>Rubinisphaera</taxon>
    </lineage>
</organism>
<evidence type="ECO:0000313" key="4">
    <source>
        <dbReference type="Proteomes" id="UP000006860"/>
    </source>
</evidence>
<name>F0SG78_RUBBR</name>
<feature type="region of interest" description="Disordered" evidence="1">
    <location>
        <begin position="102"/>
        <end position="142"/>
    </location>
</feature>
<dbReference type="PROSITE" id="PS51257">
    <property type="entry name" value="PROKAR_LIPOPROTEIN"/>
    <property type="match status" value="1"/>
</dbReference>
<keyword evidence="2" id="KW-0732">Signal</keyword>
<evidence type="ECO:0000313" key="3">
    <source>
        <dbReference type="EMBL" id="ADY59420.1"/>
    </source>
</evidence>
<reference evidence="4" key="1">
    <citation type="submission" date="2011-02" db="EMBL/GenBank/DDBJ databases">
        <title>The complete genome of Planctomyces brasiliensis DSM 5305.</title>
        <authorList>
            <person name="Lucas S."/>
            <person name="Copeland A."/>
            <person name="Lapidus A."/>
            <person name="Bruce D."/>
            <person name="Goodwin L."/>
            <person name="Pitluck S."/>
            <person name="Kyrpides N."/>
            <person name="Mavromatis K."/>
            <person name="Pagani I."/>
            <person name="Ivanova N."/>
            <person name="Ovchinnikova G."/>
            <person name="Lu M."/>
            <person name="Detter J.C."/>
            <person name="Han C."/>
            <person name="Land M."/>
            <person name="Hauser L."/>
            <person name="Markowitz V."/>
            <person name="Cheng J.-F."/>
            <person name="Hugenholtz P."/>
            <person name="Woyke T."/>
            <person name="Wu D."/>
            <person name="Tindall B."/>
            <person name="Pomrenke H.G."/>
            <person name="Brambilla E."/>
            <person name="Klenk H.-P."/>
            <person name="Eisen J.A."/>
        </authorList>
    </citation>
    <scope>NUCLEOTIDE SEQUENCE [LARGE SCALE GENOMIC DNA]</scope>
    <source>
        <strain evidence="4">ATCC 49424 / DSM 5305 / JCM 21570 / NBRC 103401 / IFAM 1448</strain>
    </source>
</reference>
<dbReference type="EMBL" id="CP002546">
    <property type="protein sequence ID" value="ADY59420.1"/>
    <property type="molecule type" value="Genomic_DNA"/>
</dbReference>
<gene>
    <name evidence="3" type="ordered locus">Plabr_1810</name>
</gene>
<evidence type="ECO:0008006" key="5">
    <source>
        <dbReference type="Google" id="ProtNLM"/>
    </source>
</evidence>
<protein>
    <recommendedName>
        <fullName evidence="5">DUF5666 domain-containing protein</fullName>
    </recommendedName>
</protein>